<accession>A0A0D2KGS2</accession>
<name>A0A0D2KGS2_9CHLO</name>
<sequence>MWCPGVDNGCSNRAKDGCDGYCGTHYNVILRRLGGGGGGGGGGASRSALASAAPAELLCPGVDNGCSNRAKDGCDGYCGTHYNVILRRLGGGGGGGSVGASRSASASAAPAELLCPGVDNGCSNRAKDGCDGYCGTHYNVILRRLGGGGGG</sequence>
<reference evidence="1 2" key="1">
    <citation type="journal article" date="2013" name="BMC Genomics">
        <title>Reconstruction of the lipid metabolism for the microalga Monoraphidium neglectum from its genome sequence reveals characteristics suitable for biofuel production.</title>
        <authorList>
            <person name="Bogen C."/>
            <person name="Al-Dilaimi A."/>
            <person name="Albersmeier A."/>
            <person name="Wichmann J."/>
            <person name="Grundmann M."/>
            <person name="Rupp O."/>
            <person name="Lauersen K.J."/>
            <person name="Blifernez-Klassen O."/>
            <person name="Kalinowski J."/>
            <person name="Goesmann A."/>
            <person name="Mussgnug J.H."/>
            <person name="Kruse O."/>
        </authorList>
    </citation>
    <scope>NUCLEOTIDE SEQUENCE [LARGE SCALE GENOMIC DNA]</scope>
    <source>
        <strain evidence="1 2">SAG 48.87</strain>
    </source>
</reference>
<keyword evidence="2" id="KW-1185">Reference proteome</keyword>
<dbReference type="GeneID" id="25730357"/>
<evidence type="ECO:0000313" key="2">
    <source>
        <dbReference type="Proteomes" id="UP000054498"/>
    </source>
</evidence>
<dbReference type="AlphaFoldDB" id="A0A0D2KGS2"/>
<proteinExistence type="predicted"/>
<evidence type="ECO:0000313" key="1">
    <source>
        <dbReference type="EMBL" id="KIY95018.1"/>
    </source>
</evidence>
<dbReference type="Proteomes" id="UP000054498">
    <property type="component" value="Unassembled WGS sequence"/>
</dbReference>
<dbReference type="EMBL" id="KK103750">
    <property type="protein sequence ID" value="KIY95018.1"/>
    <property type="molecule type" value="Genomic_DNA"/>
</dbReference>
<protein>
    <submittedName>
        <fullName evidence="1">Uncharacterized protein</fullName>
    </submittedName>
</protein>
<dbReference type="RefSeq" id="XP_013894038.1">
    <property type="nucleotide sequence ID" value="XM_014038584.1"/>
</dbReference>
<feature type="non-terminal residue" evidence="1">
    <location>
        <position position="151"/>
    </location>
</feature>
<gene>
    <name evidence="1" type="ORF">MNEG_12944</name>
</gene>
<organism evidence="1 2">
    <name type="scientific">Monoraphidium neglectum</name>
    <dbReference type="NCBI Taxonomy" id="145388"/>
    <lineage>
        <taxon>Eukaryota</taxon>
        <taxon>Viridiplantae</taxon>
        <taxon>Chlorophyta</taxon>
        <taxon>core chlorophytes</taxon>
        <taxon>Chlorophyceae</taxon>
        <taxon>CS clade</taxon>
        <taxon>Sphaeropleales</taxon>
        <taxon>Selenastraceae</taxon>
        <taxon>Monoraphidium</taxon>
    </lineage>
</organism>
<dbReference type="KEGG" id="mng:MNEG_12944"/>